<dbReference type="PANTHER" id="PTHR46254">
    <property type="entry name" value="PROTEIN GVQW1-RELATED"/>
    <property type="match status" value="1"/>
</dbReference>
<keyword evidence="2" id="KW-1185">Reference proteome</keyword>
<dbReference type="Ensembl" id="ENSCJAT00000140461.1">
    <property type="protein sequence ID" value="ENSCJAP00000089200.1"/>
    <property type="gene ID" value="ENSCJAG00000079276.1"/>
</dbReference>
<evidence type="ECO:0000313" key="2">
    <source>
        <dbReference type="Proteomes" id="UP000008225"/>
    </source>
</evidence>
<accession>A0A8I3W962</accession>
<protein>
    <submittedName>
        <fullName evidence="1">Uncharacterized protein</fullName>
    </submittedName>
</protein>
<proteinExistence type="predicted"/>
<sequence length="154" mass="16899">MISPFPTRSLHYLEHRGCLKLTDLLSGFRGHPQSRRLKAQVLMSPTVLTPESHAVTSHQAGVQWRDLGSLQPLPPGFKQFSCLSLPNSWNYRRAPPRQTNFVFLVEMGFLHVGQAGRELPTSADLPTSASQNVGITGVSQHAGVLCAISAHCNF</sequence>
<name>A0A8I3W962_CALJA</name>
<dbReference type="GeneTree" id="ENSGT00940000164709"/>
<dbReference type="PANTHER" id="PTHR46254:SF3">
    <property type="entry name" value="SECRETED PROTEIN"/>
    <property type="match status" value="1"/>
</dbReference>
<organism evidence="1 2">
    <name type="scientific">Callithrix jacchus</name>
    <name type="common">White-tufted-ear marmoset</name>
    <name type="synonym">Simia Jacchus</name>
    <dbReference type="NCBI Taxonomy" id="9483"/>
    <lineage>
        <taxon>Eukaryota</taxon>
        <taxon>Metazoa</taxon>
        <taxon>Chordata</taxon>
        <taxon>Craniata</taxon>
        <taxon>Vertebrata</taxon>
        <taxon>Euteleostomi</taxon>
        <taxon>Mammalia</taxon>
        <taxon>Eutheria</taxon>
        <taxon>Euarchontoglires</taxon>
        <taxon>Primates</taxon>
        <taxon>Haplorrhini</taxon>
        <taxon>Platyrrhini</taxon>
        <taxon>Cebidae</taxon>
        <taxon>Callitrichinae</taxon>
        <taxon>Callithrix</taxon>
        <taxon>Callithrix</taxon>
    </lineage>
</organism>
<dbReference type="AlphaFoldDB" id="A0A8I3W962"/>
<dbReference type="Proteomes" id="UP000008225">
    <property type="component" value="Chromosome 11"/>
</dbReference>
<evidence type="ECO:0000313" key="1">
    <source>
        <dbReference type="Ensembl" id="ENSCJAP00000089200.1"/>
    </source>
</evidence>
<reference evidence="1 2" key="1">
    <citation type="submission" date="2009-03" db="EMBL/GenBank/DDBJ databases">
        <authorList>
            <person name="Warren W."/>
            <person name="Ye L."/>
            <person name="Minx P."/>
            <person name="Worley K."/>
            <person name="Gibbs R."/>
            <person name="Wilson R.K."/>
        </authorList>
    </citation>
    <scope>NUCLEOTIDE SEQUENCE [LARGE SCALE GENOMIC DNA]</scope>
</reference>
<dbReference type="PRINTS" id="PR02045">
    <property type="entry name" value="F138DOMAIN"/>
</dbReference>
<reference evidence="1" key="3">
    <citation type="submission" date="2025-09" db="UniProtKB">
        <authorList>
            <consortium name="Ensembl"/>
        </authorList>
    </citation>
    <scope>IDENTIFICATION</scope>
</reference>
<reference evidence="1" key="2">
    <citation type="submission" date="2025-08" db="UniProtKB">
        <authorList>
            <consortium name="Ensembl"/>
        </authorList>
    </citation>
    <scope>IDENTIFICATION</scope>
</reference>